<dbReference type="InterPro" id="IPR013209">
    <property type="entry name" value="LNS2"/>
</dbReference>
<keyword evidence="8" id="KW-1185">Reference proteome</keyword>
<dbReference type="SUPFAM" id="SSF56784">
    <property type="entry name" value="HAD-like"/>
    <property type="match status" value="1"/>
</dbReference>
<keyword evidence="4" id="KW-0378">Hydrolase</keyword>
<gene>
    <name evidence="7" type="ordered locus">VIT_18s0001g10680</name>
</gene>
<reference evidence="8" key="1">
    <citation type="journal article" date="2007" name="Nature">
        <title>The grapevine genome sequence suggests ancestral hexaploidization in major angiosperm phyla.</title>
        <authorList>
            <consortium name="The French-Italian Public Consortium for Grapevine Genome Characterization."/>
            <person name="Jaillon O."/>
            <person name="Aury J.-M."/>
            <person name="Noel B."/>
            <person name="Policriti A."/>
            <person name="Clepet C."/>
            <person name="Casagrande A."/>
            <person name="Choisne N."/>
            <person name="Aubourg S."/>
            <person name="Vitulo N."/>
            <person name="Jubin C."/>
            <person name="Vezzi A."/>
            <person name="Legeai F."/>
            <person name="Hugueney P."/>
            <person name="Dasilva C."/>
            <person name="Horner D."/>
            <person name="Mica E."/>
            <person name="Jublot D."/>
            <person name="Poulain J."/>
            <person name="Bruyere C."/>
            <person name="Billault A."/>
            <person name="Segurens B."/>
            <person name="Gouyvenoux M."/>
            <person name="Ugarte E."/>
            <person name="Cattonaro F."/>
            <person name="Anthouard V."/>
            <person name="Vico V."/>
            <person name="Del Fabbro C."/>
            <person name="Alaux M."/>
            <person name="Di Gaspero G."/>
            <person name="Dumas V."/>
            <person name="Felice N."/>
            <person name="Paillard S."/>
            <person name="Juman I."/>
            <person name="Moroldo M."/>
            <person name="Scalabrin S."/>
            <person name="Canaguier A."/>
            <person name="Le Clainche I."/>
            <person name="Malacrida G."/>
            <person name="Durand E."/>
            <person name="Pesole G."/>
            <person name="Laucou V."/>
            <person name="Chatelet P."/>
            <person name="Merdinoglu D."/>
            <person name="Delledonne M."/>
            <person name="Pezzotti M."/>
            <person name="Lecharny A."/>
            <person name="Scarpelli C."/>
            <person name="Artiguenave F."/>
            <person name="Pe M.E."/>
            <person name="Valle G."/>
            <person name="Morgante M."/>
            <person name="Caboche M."/>
            <person name="Adam-Blondon A.-F."/>
            <person name="Weissenbach J."/>
            <person name="Quetier F."/>
            <person name="Wincker P."/>
        </authorList>
    </citation>
    <scope>NUCLEOTIDE SEQUENCE [LARGE SCALE GENOMIC DNA]</scope>
    <source>
        <strain evidence="8">cv. Pinot noir / PN40024</strain>
    </source>
</reference>
<evidence type="ECO:0000256" key="3">
    <source>
        <dbReference type="ARBA" id="ARBA00012638"/>
    </source>
</evidence>
<dbReference type="Pfam" id="PF16876">
    <property type="entry name" value="Lipin_mid"/>
    <property type="match status" value="1"/>
</dbReference>
<organism evidence="7 8">
    <name type="scientific">Vitis vinifera</name>
    <name type="common">Grape</name>
    <dbReference type="NCBI Taxonomy" id="29760"/>
    <lineage>
        <taxon>Eukaryota</taxon>
        <taxon>Viridiplantae</taxon>
        <taxon>Streptophyta</taxon>
        <taxon>Embryophyta</taxon>
        <taxon>Tracheophyta</taxon>
        <taxon>Spermatophyta</taxon>
        <taxon>Magnoliopsida</taxon>
        <taxon>eudicotyledons</taxon>
        <taxon>Gunneridae</taxon>
        <taxon>Pentapetalae</taxon>
        <taxon>rosids</taxon>
        <taxon>Vitales</taxon>
        <taxon>Vitaceae</taxon>
        <taxon>Viteae</taxon>
        <taxon>Vitis</taxon>
    </lineage>
</organism>
<feature type="region of interest" description="Disordered" evidence="5">
    <location>
        <begin position="744"/>
        <end position="764"/>
    </location>
</feature>
<comment type="cofactor">
    <cofactor evidence="1">
        <name>Mg(2+)</name>
        <dbReference type="ChEBI" id="CHEBI:18420"/>
    </cofactor>
</comment>
<dbReference type="AlphaFoldDB" id="F6H004"/>
<dbReference type="FunCoup" id="F6H004">
    <property type="interactions" value="2393"/>
</dbReference>
<dbReference type="ExpressionAtlas" id="F6H004">
    <property type="expression patterns" value="baseline and differential"/>
</dbReference>
<dbReference type="InterPro" id="IPR007651">
    <property type="entry name" value="Lipin_N"/>
</dbReference>
<feature type="compositionally biased region" description="Polar residues" evidence="5">
    <location>
        <begin position="216"/>
        <end position="237"/>
    </location>
</feature>
<evidence type="ECO:0000256" key="5">
    <source>
        <dbReference type="SAM" id="MobiDB-lite"/>
    </source>
</evidence>
<feature type="domain" description="LNS2/PITP" evidence="6">
    <location>
        <begin position="823"/>
        <end position="979"/>
    </location>
</feature>
<feature type="region of interest" description="Disordered" evidence="5">
    <location>
        <begin position="100"/>
        <end position="145"/>
    </location>
</feature>
<dbReference type="InterPro" id="IPR036412">
    <property type="entry name" value="HAD-like_sf"/>
</dbReference>
<dbReference type="eggNOG" id="KOG2116">
    <property type="taxonomic scope" value="Eukaryota"/>
</dbReference>
<feature type="compositionally biased region" description="Polar residues" evidence="5">
    <location>
        <begin position="744"/>
        <end position="761"/>
    </location>
</feature>
<dbReference type="Proteomes" id="UP000009183">
    <property type="component" value="Chromosome 18"/>
</dbReference>
<dbReference type="EMBL" id="FN595227">
    <property type="protein sequence ID" value="CCB45854.1"/>
    <property type="molecule type" value="Genomic_DNA"/>
</dbReference>
<dbReference type="InterPro" id="IPR026058">
    <property type="entry name" value="LIPIN"/>
</dbReference>
<dbReference type="STRING" id="29760.F6H004"/>
<evidence type="ECO:0000256" key="4">
    <source>
        <dbReference type="ARBA" id="ARBA00022801"/>
    </source>
</evidence>
<dbReference type="Pfam" id="PF04571">
    <property type="entry name" value="Lipin_N"/>
    <property type="match status" value="1"/>
</dbReference>
<dbReference type="HOGENOM" id="CLU_002546_1_0_1"/>
<evidence type="ECO:0000259" key="6">
    <source>
        <dbReference type="SMART" id="SM00775"/>
    </source>
</evidence>
<dbReference type="SMART" id="SM00775">
    <property type="entry name" value="LNS2"/>
    <property type="match status" value="1"/>
</dbReference>
<dbReference type="PANTHER" id="PTHR12181:SF12">
    <property type="entry name" value="PHOSPHATIDATE PHOSPHATASE"/>
    <property type="match status" value="1"/>
</dbReference>
<evidence type="ECO:0000313" key="8">
    <source>
        <dbReference type="Proteomes" id="UP000009183"/>
    </source>
</evidence>
<dbReference type="GO" id="GO:0006629">
    <property type="term" value="P:lipid metabolic process"/>
    <property type="evidence" value="ECO:0000318"/>
    <property type="project" value="GO_Central"/>
</dbReference>
<sequence>MYAVERLSSYISRGVYTVSGPFHPFGGAVDIIVVEQQDGSFKSSPWYVRFGKFQGVLKTREKVVNISVNGVEANFHMYLDHKGEAFFLKEVDVEEGESMLYPSSLSSGDERDEESNDRRPMKSKSCNFDANGQKPVAPIDLSTGKIVPRTTSRRGRFLGLVFGRKSMKQESFREKESGADVTRVSSLERAEIAANLLEVRWTTSLATKKPKKDKASQISGEDSVTSSITGSESQIPQTAELEVSPCKQFNEEEAFDERDAVLSGHDVLEEENEQDGVQSFIYCETSGSSTVGLDDSIKETQEILYLACGGSGEVHVHDKTLHETSELISEVLEIIHQDTVTERLAEDIKSEAKKESYTEMVRVDNSVEETMSHGSFTISSFSDSGHQVQCKENIRDEKKNSELQRSLESIGDSQEFDGDYVPTKVIRISPPESSDDEQFPFSDLDDFKHSEVRSLDLISLDPVEKENCPSLKLDSNEAVEDLFDANYVSYSSPDSSVQENPPNDLDNLIDKSRVVSSSISIPSSIKVTCEEVERLAESLPNMGPLGDDLDAHKLHHPISLSLDSNSKSLGWALLRNNISTLTKLNADNKHILVQEQPSLEDTQISRELINVLADPAVEISLCKHLLYEGMGAAAASQAFDAEKLDMDKFASLGPDVLKKDNLVVRISGHYFPWDAAAPIVLGMLSLGKEQILELKGMIAVDQVEKTLEGDPAKAIVASGGSWRLWPFRRSRAISSVQPVINNTRQSDAENASEMTAGTDGNDNVCKPKLTKKKVRVITPTSEQLASLNLKEGRNTITFTFSTAMLGEQQVDASIYLWKWNTRIVISDVDGTITKSDVLGQFMPMVGVDWSQTGVAHLFSAIKENGYQLLFLSARAISQAYHTRQFLFNLKQDGKALPDGPVVISPDGLFPSLFREVIRRAPHEFKIACLEDIKALFPSDCNPFYAGFGNRDTDEFSYLKVGIPKGKIFIINPKGEVAVNRRVDTKSYTSLHTLVNGMFPSTSSSEQEDFNSWNYWRLPPPIVDI</sequence>
<dbReference type="PANTHER" id="PTHR12181">
    <property type="entry name" value="LIPIN"/>
    <property type="match status" value="1"/>
</dbReference>
<feature type="region of interest" description="Disordered" evidence="5">
    <location>
        <begin position="396"/>
        <end position="416"/>
    </location>
</feature>
<evidence type="ECO:0000313" key="7">
    <source>
        <dbReference type="EMBL" id="CCB45854.1"/>
    </source>
</evidence>
<name>F6H004_VITVI</name>
<dbReference type="GO" id="GO:0008195">
    <property type="term" value="F:phosphatidate phosphatase activity"/>
    <property type="evidence" value="ECO:0000318"/>
    <property type="project" value="GO_Central"/>
</dbReference>
<protein>
    <recommendedName>
        <fullName evidence="3">phosphatidate phosphatase</fullName>
        <ecNumber evidence="3">3.1.3.4</ecNumber>
    </recommendedName>
</protein>
<evidence type="ECO:0000256" key="2">
    <source>
        <dbReference type="ARBA" id="ARBA00005476"/>
    </source>
</evidence>
<dbReference type="Pfam" id="PF08235">
    <property type="entry name" value="LNS2"/>
    <property type="match status" value="1"/>
</dbReference>
<dbReference type="PaxDb" id="29760-VIT_18s0001g10680.t01"/>
<proteinExistence type="inferred from homology"/>
<dbReference type="EC" id="3.1.3.4" evidence="3"/>
<accession>F6H004</accession>
<dbReference type="InterPro" id="IPR031315">
    <property type="entry name" value="LNS2/PITP"/>
</dbReference>
<dbReference type="InterPro" id="IPR031703">
    <property type="entry name" value="Lipin_mid"/>
</dbReference>
<dbReference type="InParanoid" id="F6H004"/>
<evidence type="ECO:0000256" key="1">
    <source>
        <dbReference type="ARBA" id="ARBA00001946"/>
    </source>
</evidence>
<comment type="similarity">
    <text evidence="2">Belongs to the lipin family.</text>
</comment>
<feature type="region of interest" description="Disordered" evidence="5">
    <location>
        <begin position="208"/>
        <end position="240"/>
    </location>
</feature>